<gene>
    <name evidence="1" type="primary">MVD1</name>
    <name evidence="1" type="ORF">LOY88_001787</name>
</gene>
<keyword evidence="1" id="KW-0456">Lyase</keyword>
<accession>A0ACB8V1Z8</accession>
<sequence>MSGNNKTVYRSSTTAPVNIAVIKYWGKRDEVLNLPTNSSLSVTLSQSDLRAHTTASCSDSYPHAEGDTLTLNSQPQNIRTSKRTLACLADLRAHRRALEDANQSLPKLSTFPLRIVSENNFPTAAGLASSAAGFAALVRAVADLYELPQSPSELSRIARQGSGSACRSLMGGYVAWISGSEADGSDSLAQEVAPASHWPDMRALILVVSDAKKDVPSTEGMQSTFRTSPLFPSRVSSVVPERMTGMENAIRARDFTAFAEITMRDSNNFHATCLDTWPPIFYMNDTSRAAIRAVHDMNRAAGETICAYTFDAGPNAVIYYLEKDADRVLGTFRQALNLDTEGFGNIKPSQASLLGAIDPRAATSLKDGINRVILTGVGEGPIKVNHHLVSESGDTLGGSSS</sequence>
<organism evidence="1">
    <name type="scientific">Ophidiomyces ophidiicola</name>
    <dbReference type="NCBI Taxonomy" id="1387563"/>
    <lineage>
        <taxon>Eukaryota</taxon>
        <taxon>Fungi</taxon>
        <taxon>Dikarya</taxon>
        <taxon>Ascomycota</taxon>
        <taxon>Pezizomycotina</taxon>
        <taxon>Eurotiomycetes</taxon>
        <taxon>Eurotiomycetidae</taxon>
        <taxon>Onygenales</taxon>
        <taxon>Onygenaceae</taxon>
        <taxon>Ophidiomyces</taxon>
    </lineage>
</organism>
<protein>
    <submittedName>
        <fullName evidence="1">Diphosphomevalonate decarboxylase</fullName>
        <ecNumber evidence="1">4.1.1.33</ecNumber>
    </submittedName>
</protein>
<name>A0ACB8V1Z8_9EURO</name>
<comment type="caution">
    <text evidence="1">The sequence shown here is derived from an EMBL/GenBank/DDBJ whole genome shotgun (WGS) entry which is preliminary data.</text>
</comment>
<reference evidence="1" key="1">
    <citation type="journal article" date="2022" name="bioRxiv">
        <title>Population genetic analysis of Ophidiomyces ophidiicola, the causative agent of snake fungal disease, indicates recent introductions to the USA.</title>
        <authorList>
            <person name="Ladner J.T."/>
            <person name="Palmer J.M."/>
            <person name="Ettinger C.L."/>
            <person name="Stajich J.E."/>
            <person name="Farrell T.M."/>
            <person name="Glorioso B.M."/>
            <person name="Lawson B."/>
            <person name="Price S.J."/>
            <person name="Stengle A.G."/>
            <person name="Grear D.A."/>
            <person name="Lorch J.M."/>
        </authorList>
    </citation>
    <scope>NUCLEOTIDE SEQUENCE</scope>
    <source>
        <strain evidence="1">NWHC 24266-5</strain>
    </source>
</reference>
<dbReference type="EMBL" id="JALBCA010000019">
    <property type="protein sequence ID" value="KAI2390187.1"/>
    <property type="molecule type" value="Genomic_DNA"/>
</dbReference>
<dbReference type="EC" id="4.1.1.33" evidence="1"/>
<proteinExistence type="predicted"/>
<evidence type="ECO:0000313" key="1">
    <source>
        <dbReference type="EMBL" id="KAI2390187.1"/>
    </source>
</evidence>